<dbReference type="Pfam" id="PF02801">
    <property type="entry name" value="Ketoacyl-synt_C"/>
    <property type="match status" value="1"/>
</dbReference>
<organism evidence="7 8">
    <name type="scientific">Nocardia terrae</name>
    <dbReference type="NCBI Taxonomy" id="2675851"/>
    <lineage>
        <taxon>Bacteria</taxon>
        <taxon>Bacillati</taxon>
        <taxon>Actinomycetota</taxon>
        <taxon>Actinomycetes</taxon>
        <taxon>Mycobacteriales</taxon>
        <taxon>Nocardiaceae</taxon>
        <taxon>Nocardia</taxon>
    </lineage>
</organism>
<keyword evidence="3 5" id="KW-0808">Transferase</keyword>
<dbReference type="CDD" id="cd00832">
    <property type="entry name" value="CLF"/>
    <property type="match status" value="1"/>
</dbReference>
<dbReference type="InterPro" id="IPR016039">
    <property type="entry name" value="Thiolase-like"/>
</dbReference>
<dbReference type="GO" id="GO:0006633">
    <property type="term" value="P:fatty acid biosynthetic process"/>
    <property type="evidence" value="ECO:0007669"/>
    <property type="project" value="TreeGrafter"/>
</dbReference>
<evidence type="ECO:0000259" key="6">
    <source>
        <dbReference type="PROSITE" id="PS52004"/>
    </source>
</evidence>
<gene>
    <name evidence="7" type="ORF">GPX89_29280</name>
</gene>
<protein>
    <submittedName>
        <fullName evidence="7">Ketosynthase chain-length factor</fullName>
    </submittedName>
</protein>
<sequence>MTLTTASDTLPVITGMGVVAPNGLGRQAFWEALRSGRSGLRPIERFDAGDYPVRIAGEVTDFTVAEHIPSRLIPSTDRSTQFALACSDWALADAGVVPTEMGEFDGSVVTANALGGVEFIQHELQSLWSKGPRHVTAYMSYAWFYGVNTGQISIRHQLKGPSGVVVTGQAGGLDALGAARRKVRDGRRYVVTGGADAPICPYGIAAELTTGLLSSETDPSAAYLPFDRRASGHVPGEGAAMMIIESLWAARERGATQIYGAITGYGATFDPAPDSGRPPTLDKAIRIALGDAGLSAADIDVVFADGAATTSGDSLEADAIVSVFGPRGVPVSVPKTTTGRMYGASGAIDVVTALLSLRANEIPPTVGSRELVAEHAIDLVTALRSTPLTHALVLARDSGGFNAAVVVSRLN</sequence>
<dbReference type="Gene3D" id="3.40.47.10">
    <property type="match status" value="2"/>
</dbReference>
<dbReference type="PANTHER" id="PTHR11712:SF322">
    <property type="entry name" value="POLYKETIDE BETA-KETOACYL SYNTHASE 2-RELATED"/>
    <property type="match status" value="1"/>
</dbReference>
<keyword evidence="8" id="KW-1185">Reference proteome</keyword>
<evidence type="ECO:0000256" key="1">
    <source>
        <dbReference type="ARBA" id="ARBA00004796"/>
    </source>
</evidence>
<accession>A0A7K1V4B2</accession>
<evidence type="ECO:0000256" key="2">
    <source>
        <dbReference type="ARBA" id="ARBA00008467"/>
    </source>
</evidence>
<dbReference type="EMBL" id="WRPP01000006">
    <property type="protein sequence ID" value="MVU81322.1"/>
    <property type="molecule type" value="Genomic_DNA"/>
</dbReference>
<evidence type="ECO:0000256" key="3">
    <source>
        <dbReference type="ARBA" id="ARBA00022679"/>
    </source>
</evidence>
<dbReference type="InterPro" id="IPR000794">
    <property type="entry name" value="Beta-ketoacyl_synthase"/>
</dbReference>
<dbReference type="SMART" id="SM00825">
    <property type="entry name" value="PKS_KS"/>
    <property type="match status" value="1"/>
</dbReference>
<dbReference type="Pfam" id="PF00109">
    <property type="entry name" value="ketoacyl-synt"/>
    <property type="match status" value="1"/>
</dbReference>
<dbReference type="RefSeq" id="WP_157390919.1">
    <property type="nucleotide sequence ID" value="NZ_WRPP01000006.1"/>
</dbReference>
<name>A0A7K1V4B2_9NOCA</name>
<dbReference type="Proteomes" id="UP000466794">
    <property type="component" value="Unassembled WGS sequence"/>
</dbReference>
<evidence type="ECO:0000256" key="4">
    <source>
        <dbReference type="ARBA" id="ARBA00023315"/>
    </source>
</evidence>
<evidence type="ECO:0000256" key="5">
    <source>
        <dbReference type="RuleBase" id="RU003694"/>
    </source>
</evidence>
<comment type="similarity">
    <text evidence="2 5">Belongs to the thiolase-like superfamily. Beta-ketoacyl-ACP synthases family.</text>
</comment>
<evidence type="ECO:0000313" key="8">
    <source>
        <dbReference type="Proteomes" id="UP000466794"/>
    </source>
</evidence>
<evidence type="ECO:0000313" key="7">
    <source>
        <dbReference type="EMBL" id="MVU81322.1"/>
    </source>
</evidence>
<dbReference type="SUPFAM" id="SSF53901">
    <property type="entry name" value="Thiolase-like"/>
    <property type="match status" value="2"/>
</dbReference>
<dbReference type="AlphaFoldDB" id="A0A7K1V4B2"/>
<reference evidence="7 8" key="1">
    <citation type="submission" date="2019-12" db="EMBL/GenBank/DDBJ databases">
        <title>Nocardia sp. nov. ET3-3 isolated from soil.</title>
        <authorList>
            <person name="Kanchanasin P."/>
            <person name="Tanasupawat S."/>
            <person name="Yuki M."/>
            <person name="Kudo T."/>
        </authorList>
    </citation>
    <scope>NUCLEOTIDE SEQUENCE [LARGE SCALE GENOMIC DNA]</scope>
    <source>
        <strain evidence="7 8">ET3-3</strain>
    </source>
</reference>
<dbReference type="UniPathway" id="UPA00915"/>
<dbReference type="PROSITE" id="PS52004">
    <property type="entry name" value="KS3_2"/>
    <property type="match status" value="1"/>
</dbReference>
<feature type="domain" description="Ketosynthase family 3 (KS3)" evidence="6">
    <location>
        <begin position="8"/>
        <end position="409"/>
    </location>
</feature>
<comment type="caution">
    <text evidence="7">The sequence shown here is derived from an EMBL/GenBank/DDBJ whole genome shotgun (WGS) entry which is preliminary data.</text>
</comment>
<dbReference type="InterPro" id="IPR014030">
    <property type="entry name" value="Ketoacyl_synth_N"/>
</dbReference>
<dbReference type="GO" id="GO:0004315">
    <property type="term" value="F:3-oxoacyl-[acyl-carrier-protein] synthase activity"/>
    <property type="evidence" value="ECO:0007669"/>
    <property type="project" value="TreeGrafter"/>
</dbReference>
<keyword evidence="4" id="KW-0012">Acyltransferase</keyword>
<dbReference type="InterPro" id="IPR020841">
    <property type="entry name" value="PKS_Beta-ketoAc_synthase_dom"/>
</dbReference>
<dbReference type="PANTHER" id="PTHR11712">
    <property type="entry name" value="POLYKETIDE SYNTHASE-RELATED"/>
    <property type="match status" value="1"/>
</dbReference>
<dbReference type="InterPro" id="IPR014031">
    <property type="entry name" value="Ketoacyl_synth_C"/>
</dbReference>
<comment type="pathway">
    <text evidence="1">Lipid metabolism; mycolic acid biosynthesis.</text>
</comment>
<proteinExistence type="inferred from homology"/>